<evidence type="ECO:0000313" key="2">
    <source>
        <dbReference type="Proteomes" id="UP000077726"/>
    </source>
</evidence>
<evidence type="ECO:0000313" key="1">
    <source>
        <dbReference type="EMBL" id="OAM43741.1"/>
    </source>
</evidence>
<dbReference type="Proteomes" id="UP000077726">
    <property type="component" value="Unassembled WGS sequence"/>
</dbReference>
<keyword evidence="2" id="KW-1185">Reference proteome</keyword>
<dbReference type="RefSeq" id="WP_064089487.1">
    <property type="nucleotide sequence ID" value="NZ_LXSQ01000012.1"/>
</dbReference>
<gene>
    <name evidence="1" type="ORF">A7Q00_04830</name>
</gene>
<dbReference type="EMBL" id="LXSQ01000012">
    <property type="protein sequence ID" value="OAM43741.1"/>
    <property type="molecule type" value="Genomic_DNA"/>
</dbReference>
<protein>
    <submittedName>
        <fullName evidence="1">Uncharacterized protein</fullName>
    </submittedName>
</protein>
<name>A0A1B6VZP8_9NEIS</name>
<dbReference type="OrthoDB" id="7862257at2"/>
<organism evidence="1 2">
    <name type="scientific">Eikenella halliae</name>
    <dbReference type="NCBI Taxonomy" id="1795832"/>
    <lineage>
        <taxon>Bacteria</taxon>
        <taxon>Pseudomonadati</taxon>
        <taxon>Pseudomonadota</taxon>
        <taxon>Betaproteobacteria</taxon>
        <taxon>Neisseriales</taxon>
        <taxon>Neisseriaceae</taxon>
        <taxon>Eikenella</taxon>
    </lineage>
</organism>
<dbReference type="AlphaFoldDB" id="A0A1B6VZP8"/>
<accession>A0A1B6VZP8</accession>
<dbReference type="STRING" id="1795832.A7Q00_04830"/>
<reference evidence="2" key="1">
    <citation type="submission" date="2016-05" db="EMBL/GenBank/DDBJ databases">
        <title>Draft genome of Corynebacterium afermentans subsp. afermentans LCDC 88199T.</title>
        <authorList>
            <person name="Bernier A.-M."/>
            <person name="Bernard K."/>
        </authorList>
    </citation>
    <scope>NUCLEOTIDE SEQUENCE [LARGE SCALE GENOMIC DNA]</scope>
    <source>
        <strain evidence="2">NML130454</strain>
    </source>
</reference>
<sequence>MTKKQPTMPKTSIRKKLKAGDYFAVPLANGEYGLGQILDMVEFIDNAACVLFDQKFVLGAPITVTPDNIVAARYVVAQLLRRYFPIVHTGEADPRLLKKYFPENERFKRGDVVGMRSYQTGIVEMFLNAYFGLTPWDECYDPHYYDNLLVSPDKKPSNLIYSK</sequence>
<proteinExistence type="predicted"/>
<comment type="caution">
    <text evidence="1">The sequence shown here is derived from an EMBL/GenBank/DDBJ whole genome shotgun (WGS) entry which is preliminary data.</text>
</comment>